<dbReference type="PANTHER" id="PTHR34406">
    <property type="entry name" value="PROTEIN YCEI"/>
    <property type="match status" value="1"/>
</dbReference>
<evidence type="ECO:0000313" key="3">
    <source>
        <dbReference type="EMBL" id="VTR48915.1"/>
    </source>
</evidence>
<proteinExistence type="predicted"/>
<dbReference type="PANTHER" id="PTHR34406:SF1">
    <property type="entry name" value="PROTEIN YCEI"/>
    <property type="match status" value="1"/>
</dbReference>
<dbReference type="EMBL" id="LR590484">
    <property type="protein sequence ID" value="VTR48915.1"/>
    <property type="molecule type" value="Genomic_DNA"/>
</dbReference>
<dbReference type="PROSITE" id="PS51257">
    <property type="entry name" value="PROKAR_LIPOPROTEIN"/>
    <property type="match status" value="1"/>
</dbReference>
<keyword evidence="5" id="KW-1185">Reference proteome</keyword>
<organism evidence="3 4">
    <name type="scientific">Sphingobacterium thalpophilum</name>
    <dbReference type="NCBI Taxonomy" id="259"/>
    <lineage>
        <taxon>Bacteria</taxon>
        <taxon>Pseudomonadati</taxon>
        <taxon>Bacteroidota</taxon>
        <taxon>Sphingobacteriia</taxon>
        <taxon>Sphingobacteriales</taxon>
        <taxon>Sphingobacteriaceae</taxon>
        <taxon>Sphingobacterium</taxon>
    </lineage>
</organism>
<dbReference type="InterPro" id="IPR007372">
    <property type="entry name" value="Lipid/polyisoprenoid-bd_YceI"/>
</dbReference>
<dbReference type="Proteomes" id="UP001566204">
    <property type="component" value="Unassembled WGS sequence"/>
</dbReference>
<dbReference type="Pfam" id="PF04264">
    <property type="entry name" value="YceI"/>
    <property type="match status" value="1"/>
</dbReference>
<dbReference type="SUPFAM" id="SSF101874">
    <property type="entry name" value="YceI-like"/>
    <property type="match status" value="1"/>
</dbReference>
<dbReference type="Proteomes" id="UP000308196">
    <property type="component" value="Chromosome"/>
</dbReference>
<evidence type="ECO:0000313" key="4">
    <source>
        <dbReference type="Proteomes" id="UP000308196"/>
    </source>
</evidence>
<dbReference type="KEGG" id="stha:NCTC11429_03781"/>
<protein>
    <submittedName>
        <fullName evidence="3">Uncharacterized conserved protein</fullName>
    </submittedName>
    <submittedName>
        <fullName evidence="2">YceI family protein</fullName>
    </submittedName>
</protein>
<dbReference type="GeneID" id="78464424"/>
<dbReference type="InterPro" id="IPR036761">
    <property type="entry name" value="TTHA0802/YceI-like_sf"/>
</dbReference>
<sequence>MKIKNVFAAIILTLVVVSCGKEKVSVPNKDETLVLETGSKAIWRGFLETGYFNEGTIGLKSENLAIEGDKITAGEISISVESILVTNDMPQESKNELRNHLQTVDFFNLAKFPFVTYSISSAEKTGKVDASGNNYLIKGSMKLLGKSFPLDIPAKINMTDTDVKVIAKFKFDRTKWGMTFASQPNLPAKDKIKNDIEVDLELRAIRF</sequence>
<accession>A0A4U9VNQ6</accession>
<dbReference type="SMART" id="SM00867">
    <property type="entry name" value="YceI"/>
    <property type="match status" value="1"/>
</dbReference>
<feature type="domain" description="Lipid/polyisoprenoid-binding YceI-like" evidence="1">
    <location>
        <begin position="32"/>
        <end position="205"/>
    </location>
</feature>
<evidence type="ECO:0000313" key="2">
    <source>
        <dbReference type="EMBL" id="MEZ0454727.1"/>
    </source>
</evidence>
<name>A0A4U9VNQ6_9SPHI</name>
<dbReference type="RefSeq" id="WP_051607191.1">
    <property type="nucleotide sequence ID" value="NZ_JBEOQA010000002.1"/>
</dbReference>
<dbReference type="EMBL" id="JBEOQB010000009">
    <property type="protein sequence ID" value="MEZ0454727.1"/>
    <property type="molecule type" value="Genomic_DNA"/>
</dbReference>
<dbReference type="Gene3D" id="2.40.128.110">
    <property type="entry name" value="Lipid/polyisoprenoid-binding, YceI-like"/>
    <property type="match status" value="1"/>
</dbReference>
<evidence type="ECO:0000313" key="5">
    <source>
        <dbReference type="Proteomes" id="UP001566204"/>
    </source>
</evidence>
<gene>
    <name evidence="2" type="ORF">ABTW24_24275</name>
    <name evidence="3" type="ORF">NCTC11429_03781</name>
</gene>
<reference evidence="2 5" key="2">
    <citation type="submission" date="2024-06" db="EMBL/GenBank/DDBJ databases">
        <title>Soil Sphingobacterium thalpophilum.</title>
        <authorList>
            <person name="Yang J."/>
            <person name="Li J."/>
        </authorList>
    </citation>
    <scope>NUCLEOTIDE SEQUENCE [LARGE SCALE GENOMIC DNA]</scope>
    <source>
        <strain evidence="2 5">22g91tb</strain>
    </source>
</reference>
<reference evidence="3 4" key="1">
    <citation type="submission" date="2019-05" db="EMBL/GenBank/DDBJ databases">
        <authorList>
            <consortium name="Pathogen Informatics"/>
        </authorList>
    </citation>
    <scope>NUCLEOTIDE SEQUENCE [LARGE SCALE GENOMIC DNA]</scope>
    <source>
        <strain evidence="3 4">NCTC11429</strain>
    </source>
</reference>
<dbReference type="STRING" id="1123265.GCA_000686625_04614"/>
<evidence type="ECO:0000259" key="1">
    <source>
        <dbReference type="SMART" id="SM00867"/>
    </source>
</evidence>
<dbReference type="AlphaFoldDB" id="A0A4U9VNQ6"/>